<sequence>MNLIGADVSLLRAALAAPPPPPYACGHGVRSACALRHLATVGGWTAVRLRLFVDPSAATGELPNDLPYTLAAAGEATAAGLGVVLALHYSDTWADPGQQAVPAAWAAEAEAAAEAAAAEAGEEDDADGCRRAATVTTLTARVRAYTTQVVDAFVEAGVRLAGVQVGNEVRNGLLWPTGRLFDMACAADPHASDGGGDGGGDGGDACTGIAAADASLTPEGAPGGHAALDAVAAYLLAGADGVRASAAPPDTPLILHLDRGDCLPIVAGTLRPLADRGAVAPFDILGFSYHPKHHPGGPTALTHTLSTVARRYGKDVALMEVCFPYTGAEWEPSAGEWAWSVSPEGQAAFVRDVLAVVRSVECERKGVEAGAEEEGGEAVHADGDCGGEVSVDDDGGGGSRRGRGVGVFWWQPEAVDGYGLGPQWEGGRYSLFRGDGAALPAAAAFADARGEGPGGGGGEGCEGCRVCPCGAPLDVAAA</sequence>
<evidence type="ECO:0000313" key="2">
    <source>
        <dbReference type="Proteomes" id="UP000798662"/>
    </source>
</evidence>
<name>A0ACC3BKI4_PYRYE</name>
<reference evidence="1" key="1">
    <citation type="submission" date="2019-11" db="EMBL/GenBank/DDBJ databases">
        <title>Nori genome reveals adaptations in red seaweeds to the harsh intertidal environment.</title>
        <authorList>
            <person name="Wang D."/>
            <person name="Mao Y."/>
        </authorList>
    </citation>
    <scope>NUCLEOTIDE SEQUENCE</scope>
    <source>
        <tissue evidence="1">Gametophyte</tissue>
    </source>
</reference>
<accession>A0ACC3BKI4</accession>
<evidence type="ECO:0000313" key="1">
    <source>
        <dbReference type="EMBL" id="KAK1858219.1"/>
    </source>
</evidence>
<dbReference type="Proteomes" id="UP000798662">
    <property type="component" value="Chromosome 1"/>
</dbReference>
<comment type="caution">
    <text evidence="1">The sequence shown here is derived from an EMBL/GenBank/DDBJ whole genome shotgun (WGS) entry which is preliminary data.</text>
</comment>
<gene>
    <name evidence="1" type="ORF">I4F81_000830</name>
</gene>
<protein>
    <submittedName>
        <fullName evidence="1">Uncharacterized protein</fullName>
    </submittedName>
</protein>
<proteinExistence type="predicted"/>
<dbReference type="EMBL" id="CM020618">
    <property type="protein sequence ID" value="KAK1858219.1"/>
    <property type="molecule type" value="Genomic_DNA"/>
</dbReference>
<organism evidence="1 2">
    <name type="scientific">Pyropia yezoensis</name>
    <name type="common">Susabi-nori</name>
    <name type="synonym">Porphyra yezoensis</name>
    <dbReference type="NCBI Taxonomy" id="2788"/>
    <lineage>
        <taxon>Eukaryota</taxon>
        <taxon>Rhodophyta</taxon>
        <taxon>Bangiophyceae</taxon>
        <taxon>Bangiales</taxon>
        <taxon>Bangiaceae</taxon>
        <taxon>Pyropia</taxon>
    </lineage>
</organism>
<keyword evidence="2" id="KW-1185">Reference proteome</keyword>